<proteinExistence type="predicted"/>
<protein>
    <submittedName>
        <fullName evidence="2">Uncharacterized protein</fullName>
    </submittedName>
</protein>
<dbReference type="AlphaFoldDB" id="A0A7G9YN93"/>
<keyword evidence="1" id="KW-0472">Membrane</keyword>
<reference evidence="2" key="1">
    <citation type="submission" date="2020-06" db="EMBL/GenBank/DDBJ databases">
        <title>Unique genomic features of the anaerobic methanotrophic archaea.</title>
        <authorList>
            <person name="Chadwick G.L."/>
            <person name="Skennerton C.T."/>
            <person name="Laso-Perez R."/>
            <person name="Leu A.O."/>
            <person name="Speth D.R."/>
            <person name="Yu H."/>
            <person name="Morgan-Lang C."/>
            <person name="Hatzenpichler R."/>
            <person name="Goudeau D."/>
            <person name="Malmstrom R."/>
            <person name="Brazelton W.J."/>
            <person name="Woyke T."/>
            <person name="Hallam S.J."/>
            <person name="Tyson G.W."/>
            <person name="Wegener G."/>
            <person name="Boetius A."/>
            <person name="Orphan V."/>
        </authorList>
    </citation>
    <scope>NUCLEOTIDE SEQUENCE</scope>
</reference>
<organism evidence="2">
    <name type="scientific">Candidatus Methanogaster sp. ANME-2c ERB4</name>
    <dbReference type="NCBI Taxonomy" id="2759911"/>
    <lineage>
        <taxon>Archaea</taxon>
        <taxon>Methanobacteriati</taxon>
        <taxon>Methanobacteriota</taxon>
        <taxon>Stenosarchaea group</taxon>
        <taxon>Methanomicrobia</taxon>
        <taxon>Methanosarcinales</taxon>
        <taxon>ANME-2 cluster</taxon>
        <taxon>Candidatus Methanogasteraceae</taxon>
        <taxon>Candidatus Methanogaster</taxon>
    </lineage>
</organism>
<evidence type="ECO:0000256" key="1">
    <source>
        <dbReference type="SAM" id="Phobius"/>
    </source>
</evidence>
<evidence type="ECO:0000313" key="2">
    <source>
        <dbReference type="EMBL" id="QNO49477.1"/>
    </source>
</evidence>
<name>A0A7G9YN93_9EURY</name>
<feature type="transmembrane region" description="Helical" evidence="1">
    <location>
        <begin position="6"/>
        <end position="24"/>
    </location>
</feature>
<dbReference type="EMBL" id="MT631380">
    <property type="protein sequence ID" value="QNO49477.1"/>
    <property type="molecule type" value="Genomic_DNA"/>
</dbReference>
<feature type="transmembrane region" description="Helical" evidence="1">
    <location>
        <begin position="200"/>
        <end position="221"/>
    </location>
</feature>
<feature type="transmembrane region" description="Helical" evidence="1">
    <location>
        <begin position="227"/>
        <end position="246"/>
    </location>
</feature>
<keyword evidence="1" id="KW-0812">Transmembrane</keyword>
<keyword evidence="1" id="KW-1133">Transmembrane helix</keyword>
<gene>
    <name evidence="2" type="ORF">OCBBGKCP_00034</name>
</gene>
<sequence length="268" mass="30475">MIELETLIASVVAVAAIVGLILQWRKLRQYGLRWVILEPKSMMEIAEEIASDLTIHYKGRTIADMTKYEFILHNTGLVPIEKSDIVVPLKWVGPGIVLGARVVVTDPPVDLSLSIQGHEVEFAWPIFNQRCKSLVEILCEGGGRNERGELTGQIRNISNIDKKRISILDEEEIIERMRLRSQMRTPRFLQPLNRVFLNRWFIHSSQWIAAIYLIAIALTLYEEEPLLGIAAGIVFVIFASVWFVFFRSPYSSLVKKGREQAKKASTAT</sequence>
<accession>A0A7G9YN93</accession>